<feature type="region of interest" description="Disordered" evidence="1">
    <location>
        <begin position="1"/>
        <end position="23"/>
    </location>
</feature>
<evidence type="ECO:0000256" key="1">
    <source>
        <dbReference type="SAM" id="MobiDB-lite"/>
    </source>
</evidence>
<reference evidence="3" key="1">
    <citation type="submission" date="2022-06" db="EMBL/GenBank/DDBJ databases">
        <title>Diverse halophilic archaea isolated from saline environments.</title>
        <authorList>
            <person name="Cui H.-L."/>
        </authorList>
    </citation>
    <scope>NUCLEOTIDE SEQUENCE</scope>
    <source>
        <strain evidence="3">WLHS1</strain>
    </source>
</reference>
<proteinExistence type="predicted"/>
<dbReference type="RefSeq" id="WP_254156630.1">
    <property type="nucleotide sequence ID" value="NZ_CP100355.1"/>
</dbReference>
<dbReference type="KEGG" id="sawl:NGM29_12670"/>
<feature type="compositionally biased region" description="Polar residues" evidence="1">
    <location>
        <begin position="1"/>
        <end position="11"/>
    </location>
</feature>
<dbReference type="AlphaFoldDB" id="A0A9E7N6J0"/>
<dbReference type="InterPro" id="IPR055933">
    <property type="entry name" value="DUF7511"/>
</dbReference>
<sequence length="74" mass="8324">MSPAQNGSNPRTADELDDETTPPMYTAVVVRYDNRPDRCTIAPKEASADEDRFDTVTTWLTANADVFVDLEEMR</sequence>
<protein>
    <recommendedName>
        <fullName evidence="2">DUF7511 domain-containing protein</fullName>
    </recommendedName>
</protein>
<evidence type="ECO:0000259" key="2">
    <source>
        <dbReference type="Pfam" id="PF24351"/>
    </source>
</evidence>
<accession>A0A9E7N6J0</accession>
<dbReference type="GeneID" id="73290914"/>
<organism evidence="3 4">
    <name type="scientific">Natronosalvus rutilus</name>
    <dbReference type="NCBI Taxonomy" id="2953753"/>
    <lineage>
        <taxon>Archaea</taxon>
        <taxon>Methanobacteriati</taxon>
        <taxon>Methanobacteriota</taxon>
        <taxon>Stenosarchaea group</taxon>
        <taxon>Halobacteria</taxon>
        <taxon>Halobacteriales</taxon>
        <taxon>Natrialbaceae</taxon>
        <taxon>Natronosalvus</taxon>
    </lineage>
</organism>
<dbReference type="EMBL" id="CP100355">
    <property type="protein sequence ID" value="UTF52634.1"/>
    <property type="molecule type" value="Genomic_DNA"/>
</dbReference>
<keyword evidence="4" id="KW-1185">Reference proteome</keyword>
<evidence type="ECO:0000313" key="4">
    <source>
        <dbReference type="Proteomes" id="UP001056855"/>
    </source>
</evidence>
<dbReference type="Proteomes" id="UP001056855">
    <property type="component" value="Chromosome"/>
</dbReference>
<name>A0A9E7N6J0_9EURY</name>
<evidence type="ECO:0000313" key="3">
    <source>
        <dbReference type="EMBL" id="UTF52634.1"/>
    </source>
</evidence>
<gene>
    <name evidence="3" type="ORF">NGM29_12670</name>
</gene>
<feature type="domain" description="DUF7511" evidence="2">
    <location>
        <begin position="26"/>
        <end position="74"/>
    </location>
</feature>
<dbReference type="Pfam" id="PF24351">
    <property type="entry name" value="DUF7511"/>
    <property type="match status" value="1"/>
</dbReference>